<dbReference type="AlphaFoldDB" id="C9RFS0"/>
<sequence>MSESEGKIVVDYFGESPATKTTEVGVSDRTPADIELGEFSTIQMIDITDEANLEGAFLIDEKVNLALHSLIYDIISNWTLKGDEKQIEEVKKWLYETGIIFSKNATATIIEMLRDYFIYGKAIYQIVWENGKIVRLHRLDPKATKIIRNPFGDDRIIIHDATIDGQIRKIGFIDLERKEEVLNLFTVKSEMVQVWLDINDIILLEGTSLMARCVNAVYQKQKLLNEICAYVNEHQAIPPVQIKIGQILSDGRGIGLPDGTNITVEKFKEMLKNYANDITKLKYKGAVATPCYVDYNQIDMKINWEYIKFILDKYDEIIFNAFYSSEGLWKSGVADYRRKDMRRERLKLIRSMQAKIKELINELIRMNFGDIDVEFTFITDDTEELLEKSEYYKNVADTIKSLADIGASEDTLKRIAQEFGIELDLALQKGQAEMFAEMFAEIDKETIEAIAQTLVDKIMEKIENATLEVKDKAMEIIQENKGKITATAYRKIRALINKEFQGLDFSGEIQQALSDIVRVTGLEIDIDKGVIQFVKNYTFDLCKKLTENQKARLRHILLEELSTTEDTNITQKIMDTLKTTRHEAERIARTELSRAYEWSRYEYYKKYAEKNKVKVMVRWYTRKDGKVCPKCRVLEGKEWEIDKVPVKPPLHPNCRCSLGYKIVDVKK</sequence>
<dbReference type="OrthoDB" id="66141at2157"/>
<dbReference type="Proteomes" id="UP000002063">
    <property type="component" value="Chromosome"/>
</dbReference>
<evidence type="ECO:0000259" key="1">
    <source>
        <dbReference type="Pfam" id="PF04233"/>
    </source>
</evidence>
<proteinExistence type="predicted"/>
<dbReference type="STRING" id="579137.Metvu_0563"/>
<dbReference type="HOGENOM" id="CLU_404732_0_0_2"/>
<gene>
    <name evidence="2" type="ordered locus">Metvu_0563</name>
</gene>
<dbReference type="KEGG" id="mvu:Metvu_0563"/>
<organism evidence="2 3">
    <name type="scientific">Methanocaldococcus vulcanius (strain ATCC 700851 / DSM 12094 / M7)</name>
    <name type="common">Methanococcus vulcanius</name>
    <dbReference type="NCBI Taxonomy" id="579137"/>
    <lineage>
        <taxon>Archaea</taxon>
        <taxon>Methanobacteriati</taxon>
        <taxon>Methanobacteriota</taxon>
        <taxon>Methanomada group</taxon>
        <taxon>Methanococci</taxon>
        <taxon>Methanococcales</taxon>
        <taxon>Methanocaldococcaceae</taxon>
        <taxon>Methanocaldococcus</taxon>
    </lineage>
</organism>
<dbReference type="NCBIfam" id="TIGR01641">
    <property type="entry name" value="phageSPP1_gp7"/>
    <property type="match status" value="1"/>
</dbReference>
<dbReference type="Pfam" id="PF04233">
    <property type="entry name" value="Phage_Mu_F"/>
    <property type="match status" value="1"/>
</dbReference>
<protein>
    <submittedName>
        <fullName evidence="2">Phage head morphogenesis protein, SPP1 gp7 family</fullName>
    </submittedName>
</protein>
<dbReference type="EMBL" id="CP001787">
    <property type="protein sequence ID" value="ACX72422.1"/>
    <property type="molecule type" value="Genomic_DNA"/>
</dbReference>
<evidence type="ECO:0000313" key="3">
    <source>
        <dbReference type="Proteomes" id="UP000002063"/>
    </source>
</evidence>
<accession>C9RFS0</accession>
<name>C9RFS0_METVM</name>
<dbReference type="GeneID" id="8512897"/>
<dbReference type="RefSeq" id="WP_015732643.1">
    <property type="nucleotide sequence ID" value="NC_013407.1"/>
</dbReference>
<dbReference type="InterPro" id="IPR006528">
    <property type="entry name" value="Phage_head_morphogenesis_dom"/>
</dbReference>
<reference evidence="2" key="1">
    <citation type="submission" date="2009-10" db="EMBL/GenBank/DDBJ databases">
        <title>Complete sequence of chromosome of Methanocaldococcus vulcanius M7.</title>
        <authorList>
            <consortium name="US DOE Joint Genome Institute"/>
            <person name="Lucas S."/>
            <person name="Copeland A."/>
            <person name="Lapidus A."/>
            <person name="Glavina del Rio T."/>
            <person name="Dalin E."/>
            <person name="Tice H."/>
            <person name="Bruce D."/>
            <person name="Goodwin L."/>
            <person name="Pitluck S."/>
            <person name="Lcollab F.I."/>
            <person name="Brettin T."/>
            <person name="Detter J.C."/>
            <person name="Han C."/>
            <person name="Tapia R."/>
            <person name="Kuske C.R."/>
            <person name="Schmutz J."/>
            <person name="Larimer F."/>
            <person name="Land M."/>
            <person name="Hauser L."/>
            <person name="Kyrpides N."/>
            <person name="Ovchinikova G."/>
            <person name="Sieprawska-Lupa M."/>
            <person name="Whitman W.B."/>
            <person name="Woyke T."/>
        </authorList>
    </citation>
    <scope>NUCLEOTIDE SEQUENCE [LARGE SCALE GENOMIC DNA]</scope>
    <source>
        <strain evidence="2">M7</strain>
    </source>
</reference>
<dbReference type="eggNOG" id="arCOG09510">
    <property type="taxonomic scope" value="Archaea"/>
</dbReference>
<keyword evidence="3" id="KW-1185">Reference proteome</keyword>
<feature type="domain" description="Phage head morphogenesis" evidence="1">
    <location>
        <begin position="568"/>
        <end position="658"/>
    </location>
</feature>
<evidence type="ECO:0000313" key="2">
    <source>
        <dbReference type="EMBL" id="ACX72422.1"/>
    </source>
</evidence>